<protein>
    <recommendedName>
        <fullName evidence="14">Perforin-1-like</fullName>
    </recommendedName>
</protein>
<feature type="signal peptide" evidence="9">
    <location>
        <begin position="1"/>
        <end position="22"/>
    </location>
</feature>
<keyword evidence="5 9" id="KW-0732">Signal</keyword>
<feature type="chain" id="PRO_5043619162" description="Perforin-1-like" evidence="9">
    <location>
        <begin position="23"/>
        <end position="599"/>
    </location>
</feature>
<dbReference type="Pfam" id="PF01823">
    <property type="entry name" value="MACPF"/>
    <property type="match status" value="1"/>
</dbReference>
<comment type="subcellular location">
    <subcellularLocation>
        <location evidence="1">Membrane</location>
    </subcellularLocation>
    <subcellularLocation>
        <location evidence="2">Secreted</location>
    </subcellularLocation>
</comment>
<dbReference type="GO" id="GO:0001771">
    <property type="term" value="P:immunological synapse formation"/>
    <property type="evidence" value="ECO:0007669"/>
    <property type="project" value="TreeGrafter"/>
</dbReference>
<evidence type="ECO:0000259" key="10">
    <source>
        <dbReference type="PROSITE" id="PS50004"/>
    </source>
</evidence>
<dbReference type="InterPro" id="IPR035892">
    <property type="entry name" value="C2_domain_sf"/>
</dbReference>
<dbReference type="EMBL" id="JADWDJ010000006">
    <property type="protein sequence ID" value="KAG5279680.1"/>
    <property type="molecule type" value="Genomic_DNA"/>
</dbReference>
<dbReference type="PROSITE" id="PS51412">
    <property type="entry name" value="MACPF_2"/>
    <property type="match status" value="1"/>
</dbReference>
<name>A0AAV6H0Y0_9TELE</name>
<dbReference type="Pfam" id="PF00168">
    <property type="entry name" value="C2"/>
    <property type="match status" value="1"/>
</dbReference>
<accession>A0AAV6H0Y0</accession>
<dbReference type="GO" id="GO:0051607">
    <property type="term" value="P:defense response to virus"/>
    <property type="evidence" value="ECO:0007669"/>
    <property type="project" value="TreeGrafter"/>
</dbReference>
<dbReference type="InterPro" id="IPR000008">
    <property type="entry name" value="C2_dom"/>
</dbReference>
<dbReference type="GO" id="GO:0031640">
    <property type="term" value="P:killing of cells of another organism"/>
    <property type="evidence" value="ECO:0007669"/>
    <property type="project" value="UniProtKB-KW"/>
</dbReference>
<comment type="similarity">
    <text evidence="3">Belongs to the complement C6/C7/C8/C9 family.</text>
</comment>
<dbReference type="InterPro" id="IPR020864">
    <property type="entry name" value="MACPF"/>
</dbReference>
<evidence type="ECO:0000313" key="13">
    <source>
        <dbReference type="Proteomes" id="UP000823561"/>
    </source>
</evidence>
<feature type="domain" description="MACPF" evidence="11">
    <location>
        <begin position="28"/>
        <end position="381"/>
    </location>
</feature>
<evidence type="ECO:0000256" key="7">
    <source>
        <dbReference type="ARBA" id="ARBA00023136"/>
    </source>
</evidence>
<evidence type="ECO:0000256" key="4">
    <source>
        <dbReference type="ARBA" id="ARBA00022525"/>
    </source>
</evidence>
<evidence type="ECO:0000259" key="11">
    <source>
        <dbReference type="PROSITE" id="PS51412"/>
    </source>
</evidence>
<evidence type="ECO:0000256" key="2">
    <source>
        <dbReference type="ARBA" id="ARBA00004613"/>
    </source>
</evidence>
<feature type="domain" description="C2" evidence="10">
    <location>
        <begin position="395"/>
        <end position="513"/>
    </location>
</feature>
<evidence type="ECO:0000256" key="6">
    <source>
        <dbReference type="ARBA" id="ARBA00022852"/>
    </source>
</evidence>
<dbReference type="GO" id="GO:0016020">
    <property type="term" value="C:membrane"/>
    <property type="evidence" value="ECO:0007669"/>
    <property type="project" value="UniProtKB-SubCell"/>
</dbReference>
<evidence type="ECO:0000256" key="9">
    <source>
        <dbReference type="SAM" id="SignalP"/>
    </source>
</evidence>
<keyword evidence="8" id="KW-1015">Disulfide bond</keyword>
<comment type="caution">
    <text evidence="12">The sequence shown here is derived from an EMBL/GenBank/DDBJ whole genome shotgun (WGS) entry which is preliminary data.</text>
</comment>
<organism evidence="12 13">
    <name type="scientific">Alosa alosa</name>
    <name type="common">allis shad</name>
    <dbReference type="NCBI Taxonomy" id="278164"/>
    <lineage>
        <taxon>Eukaryota</taxon>
        <taxon>Metazoa</taxon>
        <taxon>Chordata</taxon>
        <taxon>Craniata</taxon>
        <taxon>Vertebrata</taxon>
        <taxon>Euteleostomi</taxon>
        <taxon>Actinopterygii</taxon>
        <taxon>Neopterygii</taxon>
        <taxon>Teleostei</taxon>
        <taxon>Clupei</taxon>
        <taxon>Clupeiformes</taxon>
        <taxon>Clupeoidei</taxon>
        <taxon>Clupeidae</taxon>
        <taxon>Alosa</taxon>
    </lineage>
</organism>
<dbReference type="GO" id="GO:0005576">
    <property type="term" value="C:extracellular region"/>
    <property type="evidence" value="ECO:0007669"/>
    <property type="project" value="UniProtKB-SubCell"/>
</dbReference>
<evidence type="ECO:0000256" key="1">
    <source>
        <dbReference type="ARBA" id="ARBA00004370"/>
    </source>
</evidence>
<proteinExistence type="inferred from homology"/>
<evidence type="ECO:0000256" key="8">
    <source>
        <dbReference type="ARBA" id="ARBA00023157"/>
    </source>
</evidence>
<keyword evidence="13" id="KW-1185">Reference proteome</keyword>
<dbReference type="InterPro" id="IPR020863">
    <property type="entry name" value="MACPF_CS"/>
</dbReference>
<keyword evidence="7" id="KW-0472">Membrane</keyword>
<dbReference type="PANTHER" id="PTHR46096:SF3">
    <property type="entry name" value="PERFORIN-1"/>
    <property type="match status" value="1"/>
</dbReference>
<dbReference type="PROSITE" id="PS50004">
    <property type="entry name" value="C2"/>
    <property type="match status" value="1"/>
</dbReference>
<dbReference type="PANTHER" id="PTHR46096">
    <property type="entry name" value="PERFORIN-1"/>
    <property type="match status" value="1"/>
</dbReference>
<dbReference type="SMART" id="SM00239">
    <property type="entry name" value="C2"/>
    <property type="match status" value="1"/>
</dbReference>
<evidence type="ECO:0000256" key="3">
    <source>
        <dbReference type="ARBA" id="ARBA00009214"/>
    </source>
</evidence>
<keyword evidence="6" id="KW-0204">Cytolysis</keyword>
<dbReference type="GO" id="GO:0001913">
    <property type="term" value="P:T cell mediated cytotoxicity"/>
    <property type="evidence" value="ECO:0007669"/>
    <property type="project" value="TreeGrafter"/>
</dbReference>
<sequence length="599" mass="66056">MFLTTTTILAGVILFLPYPSLQSCISGTIEQCQRAEIAPGSSLVGEGFDITTMQRKGAFVIDMDTFETPNKTCTLCANTHRGGKMEKIPTSVINWRPLHKSSIAIKSELLESALAVADQVSKSVENNWKIGLGLSKGGYGVSLALSGTNSKLTTTAMEKSKQDRFNFVSHSVHCGVYSRYMMSSNPTLNQDFKQAVEKLPQIYSPSSKVVYDAFIDTYGTHFIKKVKTGGKIVSMTSIRECKASMMGLSSDEVKMCLGAEVAVKISSKVDIDLNAEIKFCNGKKEKVHGRRSFSNVFHDRITEITGGQTTEGELLFSAGQDASAYKKWLASLPVSPDVISYKLKPLHQLIPDGKVKRELKQAIKDYILSRGAKRECSDHCSLGRRTKPRSCECHCQSHKGLGTNCCPTRPGLAIVAFTIIRGQGLYGDTASGTDGYVKIFDENKIPLGKTPMILNNDNPYWNWELNIGDMLLSANSKLMIEVWDEDDRYDDLLGKCSLKLQSGGDQGERVCVLNYGVLFYKLKVTCGPSLSGPSCAEYESSPMDSLLEKLYVSRHARPIPKRMLFQMGLRLDGQAFNYMLTDNSSVLNGDKADWLQVQA</sequence>
<dbReference type="SMART" id="SM00457">
    <property type="entry name" value="MACPF"/>
    <property type="match status" value="1"/>
</dbReference>
<dbReference type="GO" id="GO:0022829">
    <property type="term" value="F:wide pore channel activity"/>
    <property type="evidence" value="ECO:0007669"/>
    <property type="project" value="TreeGrafter"/>
</dbReference>
<dbReference type="PROSITE" id="PS00279">
    <property type="entry name" value="MACPF_1"/>
    <property type="match status" value="1"/>
</dbReference>
<dbReference type="Gene3D" id="2.60.40.150">
    <property type="entry name" value="C2 domain"/>
    <property type="match status" value="1"/>
</dbReference>
<reference evidence="12" key="1">
    <citation type="submission" date="2020-10" db="EMBL/GenBank/DDBJ databases">
        <title>Chromosome-scale genome assembly of the Allis shad, Alosa alosa.</title>
        <authorList>
            <person name="Margot Z."/>
            <person name="Christophe K."/>
            <person name="Cabau C."/>
            <person name="Louis A."/>
            <person name="Berthelot C."/>
            <person name="Parey E."/>
            <person name="Roest Crollius H."/>
            <person name="Montfort J."/>
            <person name="Robinson-Rechavi M."/>
            <person name="Bucao C."/>
            <person name="Bouchez O."/>
            <person name="Gislard M."/>
            <person name="Lluch J."/>
            <person name="Milhes M."/>
            <person name="Lampietro C."/>
            <person name="Lopez Roques C."/>
            <person name="Donnadieu C."/>
            <person name="Braasch I."/>
            <person name="Desvignes T."/>
            <person name="Postlethwait J."/>
            <person name="Bobe J."/>
            <person name="Guiguen Y."/>
        </authorList>
    </citation>
    <scope>NUCLEOTIDE SEQUENCE</scope>
    <source>
        <strain evidence="12">M-15738</strain>
        <tissue evidence="12">Blood</tissue>
    </source>
</reference>
<evidence type="ECO:0000313" key="12">
    <source>
        <dbReference type="EMBL" id="KAG5279680.1"/>
    </source>
</evidence>
<dbReference type="SUPFAM" id="SSF49562">
    <property type="entry name" value="C2 domain (Calcium/lipid-binding domain, CaLB)"/>
    <property type="match status" value="1"/>
</dbReference>
<evidence type="ECO:0000256" key="5">
    <source>
        <dbReference type="ARBA" id="ARBA00022729"/>
    </source>
</evidence>
<keyword evidence="4" id="KW-0964">Secreted</keyword>
<dbReference type="AlphaFoldDB" id="A0AAV6H0Y0"/>
<dbReference type="Proteomes" id="UP000823561">
    <property type="component" value="Chromosome 6"/>
</dbReference>
<dbReference type="InterPro" id="IPR052784">
    <property type="entry name" value="Perforin-1_pore-forming"/>
</dbReference>
<gene>
    <name evidence="12" type="ORF">AALO_G00080420</name>
</gene>
<evidence type="ECO:0008006" key="14">
    <source>
        <dbReference type="Google" id="ProtNLM"/>
    </source>
</evidence>